<dbReference type="SUPFAM" id="SSF81338">
    <property type="entry name" value="Aquaporin-like"/>
    <property type="match status" value="1"/>
</dbReference>
<accession>A0AAQ3QJS2</accession>
<evidence type="ECO:0000256" key="2">
    <source>
        <dbReference type="ARBA" id="ARBA00022692"/>
    </source>
</evidence>
<dbReference type="GO" id="GO:0016020">
    <property type="term" value="C:membrane"/>
    <property type="evidence" value="ECO:0007669"/>
    <property type="project" value="UniProtKB-SubCell"/>
</dbReference>
<reference evidence="6 7" key="1">
    <citation type="submission" date="2023-10" db="EMBL/GenBank/DDBJ databases">
        <title>Chromosome-scale genome assembly provides insights into flower coloration mechanisms of Canna indica.</title>
        <authorList>
            <person name="Li C."/>
        </authorList>
    </citation>
    <scope>NUCLEOTIDE SEQUENCE [LARGE SCALE GENOMIC DNA]</scope>
    <source>
        <tissue evidence="6">Flower</tissue>
    </source>
</reference>
<feature type="transmembrane region" description="Helical" evidence="5">
    <location>
        <begin position="81"/>
        <end position="98"/>
    </location>
</feature>
<keyword evidence="7" id="KW-1185">Reference proteome</keyword>
<evidence type="ECO:0000256" key="4">
    <source>
        <dbReference type="ARBA" id="ARBA00023136"/>
    </source>
</evidence>
<evidence type="ECO:0000256" key="3">
    <source>
        <dbReference type="ARBA" id="ARBA00022989"/>
    </source>
</evidence>
<feature type="transmembrane region" description="Helical" evidence="5">
    <location>
        <begin position="53"/>
        <end position="74"/>
    </location>
</feature>
<keyword evidence="2 5" id="KW-0812">Transmembrane</keyword>
<feature type="transmembrane region" description="Helical" evidence="5">
    <location>
        <begin position="240"/>
        <end position="261"/>
    </location>
</feature>
<comment type="subcellular location">
    <subcellularLocation>
        <location evidence="1">Membrane</location>
        <topology evidence="1">Multi-pass membrane protein</topology>
    </subcellularLocation>
</comment>
<evidence type="ECO:0000313" key="6">
    <source>
        <dbReference type="EMBL" id="WOL12013.1"/>
    </source>
</evidence>
<dbReference type="Proteomes" id="UP001327560">
    <property type="component" value="Chromosome 6"/>
</dbReference>
<dbReference type="Pfam" id="PF00230">
    <property type="entry name" value="MIP"/>
    <property type="match status" value="1"/>
</dbReference>
<dbReference type="GO" id="GO:0015267">
    <property type="term" value="F:channel activity"/>
    <property type="evidence" value="ECO:0007669"/>
    <property type="project" value="InterPro"/>
</dbReference>
<dbReference type="AlphaFoldDB" id="A0AAQ3QJS2"/>
<proteinExistence type="predicted"/>
<protein>
    <recommendedName>
        <fullName evidence="8">Aquaporin SIP2-1</fullName>
    </recommendedName>
</protein>
<dbReference type="InterPro" id="IPR044226">
    <property type="entry name" value="SIP2-1-like"/>
</dbReference>
<keyword evidence="4 5" id="KW-0472">Membrane</keyword>
<dbReference type="Gene3D" id="1.20.1080.10">
    <property type="entry name" value="Glycerol uptake facilitator protein"/>
    <property type="match status" value="1"/>
</dbReference>
<dbReference type="InterPro" id="IPR023271">
    <property type="entry name" value="Aquaporin-like"/>
</dbReference>
<evidence type="ECO:0000256" key="1">
    <source>
        <dbReference type="ARBA" id="ARBA00004141"/>
    </source>
</evidence>
<feature type="transmembrane region" description="Helical" evidence="5">
    <location>
        <begin position="170"/>
        <end position="187"/>
    </location>
</feature>
<organism evidence="6 7">
    <name type="scientific">Canna indica</name>
    <name type="common">Indian-shot</name>
    <dbReference type="NCBI Taxonomy" id="4628"/>
    <lineage>
        <taxon>Eukaryota</taxon>
        <taxon>Viridiplantae</taxon>
        <taxon>Streptophyta</taxon>
        <taxon>Embryophyta</taxon>
        <taxon>Tracheophyta</taxon>
        <taxon>Spermatophyta</taxon>
        <taxon>Magnoliopsida</taxon>
        <taxon>Liliopsida</taxon>
        <taxon>Zingiberales</taxon>
        <taxon>Cannaceae</taxon>
        <taxon>Canna</taxon>
    </lineage>
</organism>
<dbReference type="PANTHER" id="PTHR47720:SF1">
    <property type="entry name" value="AQUAPORIN SIP2-1-RELATED"/>
    <property type="match status" value="1"/>
</dbReference>
<evidence type="ECO:0008006" key="8">
    <source>
        <dbReference type="Google" id="ProtNLM"/>
    </source>
</evidence>
<sequence>MLRSFTNSAVFLFLAKYQMLHDKEFEITQEIDGKEESDNISTISRLRLIASDYFLSFMWVLSGSIAKYFVNMILGSGMKSVSLLIKGLIALLSLYYFAQLGKATGGSYNPLLILCYAISDNFLEFLYVVLGRIPAQVIGSIMAVWFINVAFPAAAAAAGPHLNIDVNSGALVEGLLTCFIVILSLRLNKFPSSSKKTWIKCVAKVILHFLGSHTTGGIMNPASAFGWAYAKEEHVRKEHLCVYCLAPIEATLLIAWIGSLFPDFTKHRRLHDTQYKDKIE</sequence>
<name>A0AAQ3QJS2_9LILI</name>
<feature type="transmembrane region" description="Helical" evidence="5">
    <location>
        <begin position="110"/>
        <end position="130"/>
    </location>
</feature>
<keyword evidence="3 5" id="KW-1133">Transmembrane helix</keyword>
<evidence type="ECO:0000256" key="5">
    <source>
        <dbReference type="SAM" id="Phobius"/>
    </source>
</evidence>
<dbReference type="InterPro" id="IPR000425">
    <property type="entry name" value="MIP"/>
</dbReference>
<gene>
    <name evidence="6" type="ORF">Cni_G20777</name>
</gene>
<evidence type="ECO:0000313" key="7">
    <source>
        <dbReference type="Proteomes" id="UP001327560"/>
    </source>
</evidence>
<dbReference type="EMBL" id="CP136895">
    <property type="protein sequence ID" value="WOL12013.1"/>
    <property type="molecule type" value="Genomic_DNA"/>
</dbReference>
<dbReference type="PANTHER" id="PTHR47720">
    <property type="entry name" value="AQUAPORIN SIP2-1-RELATED"/>
    <property type="match status" value="1"/>
</dbReference>
<feature type="transmembrane region" description="Helical" evidence="5">
    <location>
        <begin position="137"/>
        <end position="158"/>
    </location>
</feature>